<comment type="similarity">
    <text evidence="1">Belongs to the bacterial solute-binding protein 1 family.</text>
</comment>
<evidence type="ECO:0000313" key="3">
    <source>
        <dbReference type="EMBL" id="KAB1144719.1"/>
    </source>
</evidence>
<dbReference type="SUPFAM" id="SSF53850">
    <property type="entry name" value="Periplasmic binding protein-like II"/>
    <property type="match status" value="1"/>
</dbReference>
<dbReference type="PANTHER" id="PTHR43649:SF29">
    <property type="entry name" value="OSMOPROTECTIVE COMPOUNDS-BINDING PROTEIN GGTB"/>
    <property type="match status" value="1"/>
</dbReference>
<evidence type="ECO:0000256" key="2">
    <source>
        <dbReference type="ARBA" id="ARBA00022448"/>
    </source>
</evidence>
<proteinExistence type="inferred from homology"/>
<sequence>MKRAAGAGITTAVLVATAVGCGSIDGLIPGGGGRELEGQTVTVAGVWTDAEQHNFQKVLDAFSAKTGAKVKFISTGDDFSKVVGSKIAGGNAPDVAMVPQVGVLLQFARKGWLMPLSLRVGTTVAAHYAPIWRSYGTVSRIYYGLYVKATDKSTVWYRTDAFARADVRPPKTFDEMVKVAKTVNESGLGGFAVGGRDGWTLTDWFENIYLSQAGPDKYDKLARHDVKWTDPTVVTALTTFGKLFTQDGVVAGGAGASLKTDFPTSVRRVFGDDPGASMVYEGDFVGAVVSGDLKKKVGEDAKMFHFPPVAGGKAPFVGGGDAAVVLRAGKNRKAAMKLVEYLATPEAATVWARQGGFLSPNRGVKPEAYHDPTTRALAAALIKAGDGVRFDMSDQAPAAFGGTAGAGEWKILQDFLLTPTDAEGTAKKLEDAASDAYRD</sequence>
<dbReference type="InterPro" id="IPR050490">
    <property type="entry name" value="Bact_solute-bd_prot1"/>
</dbReference>
<comment type="caution">
    <text evidence="3">The sequence shown here is derived from an EMBL/GenBank/DDBJ whole genome shotgun (WGS) entry which is preliminary data.</text>
</comment>
<dbReference type="AlphaFoldDB" id="A0A6H9UZB5"/>
<dbReference type="RefSeq" id="WP_150950625.1">
    <property type="nucleotide sequence ID" value="NZ_VZRB01000014.1"/>
</dbReference>
<gene>
    <name evidence="3" type="ORF">F7R91_21020</name>
</gene>
<dbReference type="PROSITE" id="PS51257">
    <property type="entry name" value="PROKAR_LIPOPROTEIN"/>
    <property type="match status" value="1"/>
</dbReference>
<dbReference type="InterPro" id="IPR006059">
    <property type="entry name" value="SBP"/>
</dbReference>
<evidence type="ECO:0000313" key="4">
    <source>
        <dbReference type="Proteomes" id="UP000442707"/>
    </source>
</evidence>
<dbReference type="Pfam" id="PF01547">
    <property type="entry name" value="SBP_bac_1"/>
    <property type="match status" value="1"/>
</dbReference>
<keyword evidence="2" id="KW-0813">Transport</keyword>
<name>A0A6H9UZB5_9ACTN</name>
<organism evidence="3 4">
    <name type="scientific">Streptomyces luteolifulvus</name>
    <dbReference type="NCBI Taxonomy" id="2615112"/>
    <lineage>
        <taxon>Bacteria</taxon>
        <taxon>Bacillati</taxon>
        <taxon>Actinomycetota</taxon>
        <taxon>Actinomycetes</taxon>
        <taxon>Kitasatosporales</taxon>
        <taxon>Streptomycetaceae</taxon>
        <taxon>Streptomyces</taxon>
    </lineage>
</organism>
<reference evidence="3 4" key="1">
    <citation type="submission" date="2019-09" db="EMBL/GenBank/DDBJ databases">
        <title>Screening of Novel Bioactive Compounds from Soil-Associated.</title>
        <authorList>
            <person name="Zhao S."/>
        </authorList>
    </citation>
    <scope>NUCLEOTIDE SEQUENCE [LARGE SCALE GENOMIC DNA]</scope>
    <source>
        <strain evidence="3 4">HIT-DPA4</strain>
    </source>
</reference>
<keyword evidence="4" id="KW-1185">Reference proteome</keyword>
<evidence type="ECO:0000256" key="1">
    <source>
        <dbReference type="ARBA" id="ARBA00008520"/>
    </source>
</evidence>
<dbReference type="EMBL" id="VZRB01000014">
    <property type="protein sequence ID" value="KAB1144719.1"/>
    <property type="molecule type" value="Genomic_DNA"/>
</dbReference>
<dbReference type="PANTHER" id="PTHR43649">
    <property type="entry name" value="ARABINOSE-BINDING PROTEIN-RELATED"/>
    <property type="match status" value="1"/>
</dbReference>
<accession>A0A6H9UZB5</accession>
<protein>
    <submittedName>
        <fullName evidence="3">Carbohydrate ABC transporter substrate-binding protein</fullName>
    </submittedName>
</protein>
<dbReference type="Proteomes" id="UP000442707">
    <property type="component" value="Unassembled WGS sequence"/>
</dbReference>
<dbReference type="Gene3D" id="3.40.190.10">
    <property type="entry name" value="Periplasmic binding protein-like II"/>
    <property type="match status" value="2"/>
</dbReference>